<feature type="transmembrane region" description="Helical" evidence="13">
    <location>
        <begin position="54"/>
        <end position="72"/>
    </location>
</feature>
<evidence type="ECO:0000256" key="7">
    <source>
        <dbReference type="ARBA" id="ARBA00022989"/>
    </source>
</evidence>
<keyword evidence="16" id="KW-1185">Reference proteome</keyword>
<dbReference type="Proteomes" id="UP000053858">
    <property type="component" value="Unassembled WGS sequence"/>
</dbReference>
<accession>A0A099ZZS5</accession>
<evidence type="ECO:0000259" key="14">
    <source>
        <dbReference type="PROSITE" id="PS50262"/>
    </source>
</evidence>
<comment type="similarity">
    <text evidence="2 12">Belongs to the G-protein coupled receptor 1 family.</text>
</comment>
<dbReference type="InterPro" id="IPR017452">
    <property type="entry name" value="GPCR_Rhodpsn_7TM"/>
</dbReference>
<feature type="transmembrane region" description="Helical" evidence="13">
    <location>
        <begin position="276"/>
        <end position="296"/>
    </location>
</feature>
<dbReference type="STRING" id="50402.A0A099ZZS5"/>
<feature type="transmembrane region" description="Helical" evidence="13">
    <location>
        <begin position="136"/>
        <end position="154"/>
    </location>
</feature>
<dbReference type="PRINTS" id="PR00245">
    <property type="entry name" value="OLFACTORYR"/>
</dbReference>
<keyword evidence="7 13" id="KW-1133">Transmembrane helix</keyword>
<dbReference type="PROSITE" id="PS00237">
    <property type="entry name" value="G_PROTEIN_RECEP_F1_1"/>
    <property type="match status" value="1"/>
</dbReference>
<feature type="transmembrane region" description="Helical" evidence="13">
    <location>
        <begin position="97"/>
        <end position="116"/>
    </location>
</feature>
<feature type="transmembrane region" description="Helical" evidence="13">
    <location>
        <begin position="18"/>
        <end position="47"/>
    </location>
</feature>
<dbReference type="GO" id="GO:0004984">
    <property type="term" value="F:olfactory receptor activity"/>
    <property type="evidence" value="ECO:0007669"/>
    <property type="project" value="InterPro"/>
</dbReference>
<feature type="non-terminal residue" evidence="15">
    <location>
        <position position="309"/>
    </location>
</feature>
<feature type="transmembrane region" description="Helical" evidence="13">
    <location>
        <begin position="203"/>
        <end position="229"/>
    </location>
</feature>
<dbReference type="FunFam" id="1.20.1070.10:FF:000001">
    <property type="entry name" value="Olfactory receptor"/>
    <property type="match status" value="1"/>
</dbReference>
<evidence type="ECO:0000256" key="2">
    <source>
        <dbReference type="ARBA" id="ARBA00010663"/>
    </source>
</evidence>
<reference evidence="16" key="1">
    <citation type="journal article" date="2014" name="Science">
        <title>Comparative genomics reveals insights into avian genome evolution and adaptation.</title>
        <authorList>
            <consortium name="Avian Genome Consortium"/>
            <person name="Zhang G."/>
            <person name="Li C."/>
            <person name="Li Q."/>
            <person name="Li B."/>
            <person name="Larkin D.M."/>
            <person name="Lee C."/>
            <person name="Storz J.F."/>
            <person name="Antunes A."/>
            <person name="Greenwold M.J."/>
            <person name="Meredith R.W."/>
            <person name="Odeen A."/>
            <person name="Cui J."/>
            <person name="Zhou Q."/>
            <person name="Xu L."/>
            <person name="Pan H."/>
            <person name="Wang Z."/>
            <person name="Jin L."/>
            <person name="Zhang P."/>
            <person name="Hu H."/>
            <person name="Yang W."/>
            <person name="Hu J."/>
            <person name="Xiao J."/>
            <person name="Yang Z."/>
            <person name="Liu Y."/>
            <person name="Xie Q."/>
            <person name="Yu H."/>
            <person name="Lian J."/>
            <person name="Wen P."/>
            <person name="Zhang F."/>
            <person name="Li H."/>
            <person name="Zeng Y."/>
            <person name="Xiong Z."/>
            <person name="Liu S."/>
            <person name="Zhou L."/>
            <person name="Huang Z."/>
            <person name="An N."/>
            <person name="Wang J."/>
            <person name="Zheng Q."/>
            <person name="Xiong Y."/>
            <person name="Wang G."/>
            <person name="Wang B."/>
            <person name="Wang J."/>
            <person name="Fan Y."/>
            <person name="da Fonseca R.R."/>
            <person name="Alfaro-Nunez A."/>
            <person name="Schubert M."/>
            <person name="Orlando L."/>
            <person name="Mourier T."/>
            <person name="Howard J.T."/>
            <person name="Ganapathy G."/>
            <person name="Pfenning A."/>
            <person name="Whitney O."/>
            <person name="Rivas M.V."/>
            <person name="Hara E."/>
            <person name="Smith J."/>
            <person name="Farre M."/>
            <person name="Narayan J."/>
            <person name="Slavov G."/>
            <person name="Romanov M.N."/>
            <person name="Borges R."/>
            <person name="Machado J.P."/>
            <person name="Khan I."/>
            <person name="Springer M.S."/>
            <person name="Gatesy J."/>
            <person name="Hoffmann F.G."/>
            <person name="Opazo J.C."/>
            <person name="Hastad O."/>
            <person name="Sawyer R.H."/>
            <person name="Kim H."/>
            <person name="Kim K.W."/>
            <person name="Kim H.J."/>
            <person name="Cho S."/>
            <person name="Li N."/>
            <person name="Huang Y."/>
            <person name="Bruford M.W."/>
            <person name="Zhan X."/>
            <person name="Dixon A."/>
            <person name="Bertelsen M.F."/>
            <person name="Derryberry E."/>
            <person name="Warren W."/>
            <person name="Wilson R.K."/>
            <person name="Li S."/>
            <person name="Ray D.A."/>
            <person name="Green R.E."/>
            <person name="O'Brien S.J."/>
            <person name="Griffin D."/>
            <person name="Johnson W.E."/>
            <person name="Haussler D."/>
            <person name="Ryder O.A."/>
            <person name="Willerslev E."/>
            <person name="Graves G.R."/>
            <person name="Alstrom P."/>
            <person name="Fjeldsa J."/>
            <person name="Mindell D.P."/>
            <person name="Edwards S.V."/>
            <person name="Braun E.L."/>
            <person name="Rahbek C."/>
            <person name="Burt D.W."/>
            <person name="Houde P."/>
            <person name="Zhang Y."/>
            <person name="Yang H."/>
            <person name="Wang J."/>
            <person name="Jarvis E.D."/>
            <person name="Gilbert M.T."/>
            <person name="Wang J."/>
        </authorList>
    </citation>
    <scope>NUCLEOTIDE SEQUENCE [LARGE SCALE GENOMIC DNA]</scope>
</reference>
<keyword evidence="3 13" id="KW-1003">Cell membrane</keyword>
<keyword evidence="4 13" id="KW-0716">Sensory transduction</keyword>
<evidence type="ECO:0000256" key="6">
    <source>
        <dbReference type="ARBA" id="ARBA00022725"/>
    </source>
</evidence>
<feature type="non-terminal residue" evidence="15">
    <location>
        <position position="1"/>
    </location>
</feature>
<feature type="domain" description="G-protein coupled receptors family 1 profile" evidence="14">
    <location>
        <begin position="37"/>
        <end position="294"/>
    </location>
</feature>
<dbReference type="InterPro" id="IPR000725">
    <property type="entry name" value="Olfact_rcpt"/>
</dbReference>
<evidence type="ECO:0000256" key="13">
    <source>
        <dbReference type="RuleBase" id="RU363047"/>
    </source>
</evidence>
<keyword evidence="5 12" id="KW-0812">Transmembrane</keyword>
<evidence type="ECO:0000256" key="11">
    <source>
        <dbReference type="ARBA" id="ARBA00023224"/>
    </source>
</evidence>
<dbReference type="PRINTS" id="PR00237">
    <property type="entry name" value="GPCRRHODOPSN"/>
</dbReference>
<dbReference type="CDD" id="cd15225">
    <property type="entry name" value="7tmA_OR10A-like"/>
    <property type="match status" value="1"/>
</dbReference>
<gene>
    <name evidence="15" type="ORF">N301_12838</name>
</gene>
<keyword evidence="11 12" id="KW-0807">Transducer</keyword>
<feature type="transmembrane region" description="Helical" evidence="13">
    <location>
        <begin position="241"/>
        <end position="264"/>
    </location>
</feature>
<dbReference type="Gene3D" id="1.20.1070.10">
    <property type="entry name" value="Rhodopsin 7-helix transmembrane proteins"/>
    <property type="match status" value="1"/>
</dbReference>
<evidence type="ECO:0000313" key="15">
    <source>
        <dbReference type="EMBL" id="KGL87301.1"/>
    </source>
</evidence>
<dbReference type="GO" id="GO:0005886">
    <property type="term" value="C:plasma membrane"/>
    <property type="evidence" value="ECO:0007669"/>
    <property type="project" value="UniProtKB-SubCell"/>
</dbReference>
<dbReference type="InterPro" id="IPR000276">
    <property type="entry name" value="GPCR_Rhodpsn"/>
</dbReference>
<evidence type="ECO:0000313" key="16">
    <source>
        <dbReference type="Proteomes" id="UP000053858"/>
    </source>
</evidence>
<sequence>NETTVTEFILLGFSSNPALQLCLFGVFSVLYSATLMGNALVFVLICLDYRLHSPMYFFLCHLSIVDICYASNNVPHMLRNLLGQGRTISFAGCGTQIHLYLILALTECVLLAVMSYDRYVAICHPLRYTLIMNWRVCLTLATVSWAFGFIFGTLQASLALHLPFCGPCEVDHFFWKEINHFFCDMAPVIQAACTENNGIETVIFIFCIVVVFGSFLWILLSYVLIFNTILKIPSTEGKRKAFSTCASHLTVVVVHFGCASIIYLRPKSTCSLQEDTLISVTYTVVTPLLNPVVYSLRNKDVHLALRKSL</sequence>
<evidence type="ECO:0000256" key="1">
    <source>
        <dbReference type="ARBA" id="ARBA00004651"/>
    </source>
</evidence>
<evidence type="ECO:0000256" key="4">
    <source>
        <dbReference type="ARBA" id="ARBA00022606"/>
    </source>
</evidence>
<dbReference type="EMBL" id="KL870253">
    <property type="protein sequence ID" value="KGL87301.1"/>
    <property type="molecule type" value="Genomic_DNA"/>
</dbReference>
<dbReference type="GO" id="GO:0004930">
    <property type="term" value="F:G protein-coupled receptor activity"/>
    <property type="evidence" value="ECO:0007669"/>
    <property type="project" value="UniProtKB-KW"/>
</dbReference>
<dbReference type="SUPFAM" id="SSF81321">
    <property type="entry name" value="Family A G protein-coupled receptor-like"/>
    <property type="match status" value="1"/>
</dbReference>
<comment type="subcellular location">
    <subcellularLocation>
        <location evidence="1 13">Cell membrane</location>
        <topology evidence="1 13">Multi-pass membrane protein</topology>
    </subcellularLocation>
</comment>
<evidence type="ECO:0000256" key="5">
    <source>
        <dbReference type="ARBA" id="ARBA00022692"/>
    </source>
</evidence>
<dbReference type="PANTHER" id="PTHR26453">
    <property type="entry name" value="OLFACTORY RECEPTOR"/>
    <property type="match status" value="1"/>
</dbReference>
<evidence type="ECO:0000256" key="9">
    <source>
        <dbReference type="ARBA" id="ARBA00023136"/>
    </source>
</evidence>
<evidence type="ECO:0000256" key="8">
    <source>
        <dbReference type="ARBA" id="ARBA00023040"/>
    </source>
</evidence>
<dbReference type="FunFam" id="1.10.1220.70:FF:000001">
    <property type="entry name" value="Olfactory receptor"/>
    <property type="match status" value="1"/>
</dbReference>
<evidence type="ECO:0000256" key="3">
    <source>
        <dbReference type="ARBA" id="ARBA00022475"/>
    </source>
</evidence>
<keyword evidence="6 13" id="KW-0552">Olfaction</keyword>
<proteinExistence type="inferred from homology"/>
<organism evidence="15 16">
    <name type="scientific">Charadrius vociferus</name>
    <name type="common">Killdeer</name>
    <name type="synonym">Aegialitis vocifera</name>
    <dbReference type="NCBI Taxonomy" id="50402"/>
    <lineage>
        <taxon>Eukaryota</taxon>
        <taxon>Metazoa</taxon>
        <taxon>Chordata</taxon>
        <taxon>Craniata</taxon>
        <taxon>Vertebrata</taxon>
        <taxon>Euteleostomi</taxon>
        <taxon>Archelosauria</taxon>
        <taxon>Archosauria</taxon>
        <taxon>Dinosauria</taxon>
        <taxon>Saurischia</taxon>
        <taxon>Theropoda</taxon>
        <taxon>Coelurosauria</taxon>
        <taxon>Aves</taxon>
        <taxon>Neognathae</taxon>
        <taxon>Neoaves</taxon>
        <taxon>Charadriiformes</taxon>
        <taxon>Charadriidae</taxon>
        <taxon>Charadrius</taxon>
    </lineage>
</organism>
<dbReference type="PROSITE" id="PS50262">
    <property type="entry name" value="G_PROTEIN_RECEP_F1_2"/>
    <property type="match status" value="1"/>
</dbReference>
<keyword evidence="9 13" id="KW-0472">Membrane</keyword>
<protein>
    <recommendedName>
        <fullName evidence="13">Olfactory receptor</fullName>
    </recommendedName>
</protein>
<name>A0A099ZZS5_CHAVO</name>
<keyword evidence="10 12" id="KW-0675">Receptor</keyword>
<dbReference type="AlphaFoldDB" id="A0A099ZZS5"/>
<evidence type="ECO:0000256" key="10">
    <source>
        <dbReference type="ARBA" id="ARBA00023170"/>
    </source>
</evidence>
<keyword evidence="8 12" id="KW-0297">G-protein coupled receptor</keyword>
<dbReference type="Pfam" id="PF13853">
    <property type="entry name" value="7tm_4"/>
    <property type="match status" value="1"/>
</dbReference>
<evidence type="ECO:0000256" key="12">
    <source>
        <dbReference type="RuleBase" id="RU000688"/>
    </source>
</evidence>